<reference evidence="2 3" key="1">
    <citation type="submission" date="2019-12" db="EMBL/GenBank/DDBJ databases">
        <title>Genomic-based taxomic classification of the family Erythrobacteraceae.</title>
        <authorList>
            <person name="Xu L."/>
        </authorList>
    </citation>
    <scope>NUCLEOTIDE SEQUENCE [LARGE SCALE GENOMIC DNA]</scope>
    <source>
        <strain evidence="2 3">100921-2</strain>
    </source>
</reference>
<dbReference type="Pfam" id="PF13481">
    <property type="entry name" value="AAA_25"/>
    <property type="match status" value="1"/>
</dbReference>
<dbReference type="EMBL" id="WTZA01000001">
    <property type="protein sequence ID" value="MXO74824.1"/>
    <property type="molecule type" value="Genomic_DNA"/>
</dbReference>
<dbReference type="Proteomes" id="UP000439522">
    <property type="component" value="Unassembled WGS sequence"/>
</dbReference>
<organism evidence="2 3">
    <name type="scientific">Tsuneonella aeria</name>
    <dbReference type="NCBI Taxonomy" id="1837929"/>
    <lineage>
        <taxon>Bacteria</taxon>
        <taxon>Pseudomonadati</taxon>
        <taxon>Pseudomonadota</taxon>
        <taxon>Alphaproteobacteria</taxon>
        <taxon>Sphingomonadales</taxon>
        <taxon>Erythrobacteraceae</taxon>
        <taxon>Tsuneonella</taxon>
    </lineage>
</organism>
<gene>
    <name evidence="2" type="ORF">GRI40_06270</name>
</gene>
<dbReference type="SUPFAM" id="SSF52540">
    <property type="entry name" value="P-loop containing nucleoside triphosphate hydrolases"/>
    <property type="match status" value="1"/>
</dbReference>
<evidence type="ECO:0000313" key="3">
    <source>
        <dbReference type="Proteomes" id="UP000439522"/>
    </source>
</evidence>
<sequence length="427" mass="45947">MIGDVQPRQIVLQIGNGQNSSSSSVVDLNRRGAPSSWGEALARGHLPTLANRSEVRQSPDRCHAQHVEQRRYIRAAVKLLPLLGTVSLCGEIGVWYAPPNTGKTLIVLHLAIEAVMHKRIAAGSVFYANVDDSLMGVAEKMKVLDDFGIHGLATGQRGFKPSSLIPAMREMVQTGTAHGTLIILDTLKKVLDLMNKKEAREFGLQAREFAMAGGSLIALAHTNKNRGANQKLVHAGTSDIVEDFDSAYLLDVAATGQQPNERVVRFECIKNRGGTALEAFYAYSTVDGLSYAQRLATVKQVDPEYGENADDIRQTSEQAIIEAIRAAISAGRTKKMEIVSLVTMATKASRAVVLALLEARTGPSSEGALWDFERKARGAHVFFLHPETGATDEQPESDASDLASQVSSSPPIELRGPAQTVSSPTAG</sequence>
<dbReference type="AlphaFoldDB" id="A0A6I4TDE9"/>
<proteinExistence type="predicted"/>
<dbReference type="OrthoDB" id="784829at2"/>
<protein>
    <submittedName>
        <fullName evidence="2">AAA family ATPase</fullName>
    </submittedName>
</protein>
<feature type="region of interest" description="Disordered" evidence="1">
    <location>
        <begin position="387"/>
        <end position="427"/>
    </location>
</feature>
<name>A0A6I4TDE9_9SPHN</name>
<keyword evidence="3" id="KW-1185">Reference proteome</keyword>
<evidence type="ECO:0000313" key="2">
    <source>
        <dbReference type="EMBL" id="MXO74824.1"/>
    </source>
</evidence>
<evidence type="ECO:0000256" key="1">
    <source>
        <dbReference type="SAM" id="MobiDB-lite"/>
    </source>
</evidence>
<accession>A0A6I4TDE9</accession>
<dbReference type="InterPro" id="IPR027417">
    <property type="entry name" value="P-loop_NTPase"/>
</dbReference>
<dbReference type="Gene3D" id="3.40.50.300">
    <property type="entry name" value="P-loop containing nucleotide triphosphate hydrolases"/>
    <property type="match status" value="1"/>
</dbReference>
<comment type="caution">
    <text evidence="2">The sequence shown here is derived from an EMBL/GenBank/DDBJ whole genome shotgun (WGS) entry which is preliminary data.</text>
</comment>